<dbReference type="PANTHER" id="PTHR42747">
    <property type="entry name" value="NITRONATE MONOOXYGENASE-RELATED"/>
    <property type="match status" value="1"/>
</dbReference>
<evidence type="ECO:0000313" key="7">
    <source>
        <dbReference type="EMBL" id="ALC18180.1"/>
    </source>
</evidence>
<evidence type="ECO:0000256" key="3">
    <source>
        <dbReference type="ARBA" id="ARBA00022643"/>
    </source>
</evidence>
<dbReference type="Pfam" id="PF03060">
    <property type="entry name" value="NMO"/>
    <property type="match status" value="1"/>
</dbReference>
<dbReference type="InterPro" id="IPR013785">
    <property type="entry name" value="Aldolase_TIM"/>
</dbReference>
<keyword evidence="3" id="KW-0288">FMN</keyword>
<evidence type="ECO:0000256" key="5">
    <source>
        <dbReference type="ARBA" id="ARBA00023033"/>
    </source>
</evidence>
<dbReference type="PANTHER" id="PTHR42747:SF4">
    <property type="entry name" value="BLR1330 PROTEIN"/>
    <property type="match status" value="1"/>
</dbReference>
<dbReference type="PATRIC" id="fig|1603606.3.peg.3724"/>
<evidence type="ECO:0000256" key="2">
    <source>
        <dbReference type="ARBA" id="ARBA00022630"/>
    </source>
</evidence>
<gene>
    <name evidence="7" type="ORF">DSOUD_3463</name>
</gene>
<proteinExistence type="inferred from homology"/>
<dbReference type="SUPFAM" id="SSF51412">
    <property type="entry name" value="Inosine monophosphate dehydrogenase (IMPDH)"/>
    <property type="match status" value="1"/>
</dbReference>
<dbReference type="Gene3D" id="3.20.20.70">
    <property type="entry name" value="Aldolase class I"/>
    <property type="match status" value="1"/>
</dbReference>
<evidence type="ECO:0000256" key="1">
    <source>
        <dbReference type="ARBA" id="ARBA00009881"/>
    </source>
</evidence>
<organism evidence="7 8">
    <name type="scientific">Desulfuromonas soudanensis</name>
    <dbReference type="NCBI Taxonomy" id="1603606"/>
    <lineage>
        <taxon>Bacteria</taxon>
        <taxon>Pseudomonadati</taxon>
        <taxon>Thermodesulfobacteriota</taxon>
        <taxon>Desulfuromonadia</taxon>
        <taxon>Desulfuromonadales</taxon>
        <taxon>Desulfuromonadaceae</taxon>
        <taxon>Desulfuromonas</taxon>
    </lineage>
</organism>
<sequence length="331" mass="34899">MPSPAAPPPPVVTPFTGQFGLAYPIICAPMFLVSSASLVIRAGNAGGMGAFPALNYRPLERIREAIRQIREESAAPFAINIIMQKSNRDRYRHLELALEEEIPLIITSLGHPGEAIRLAHQGKCRVYCDVVGLDHARKVADLGADGLVAVSYGAGGHAGTLTPFALIPLLARHFPLPVVAAGGIVDGAGLAAALCLGASAAYMGTRFIASCEAEVTSTYKAAVVAAGCHDIVNTDRVDGYPGNFIRTPALDALGLEPSLVERILSGSRTARRSLARIRATRVLFGAGSSRATYKTVFSAGQCAGLIDDIPSVQQIIEETIRHYHAIKGTLP</sequence>
<dbReference type="GO" id="GO:0018580">
    <property type="term" value="F:nitronate monooxygenase activity"/>
    <property type="evidence" value="ECO:0007669"/>
    <property type="project" value="InterPro"/>
</dbReference>
<feature type="transmembrane region" description="Helical" evidence="6">
    <location>
        <begin position="20"/>
        <end position="40"/>
    </location>
</feature>
<protein>
    <submittedName>
        <fullName evidence="7">Uncharacterized protein</fullName>
    </submittedName>
</protein>
<dbReference type="KEGG" id="des:DSOUD_3463"/>
<dbReference type="InterPro" id="IPR004136">
    <property type="entry name" value="NMO"/>
</dbReference>
<dbReference type="STRING" id="1603606.DSOUD_3463"/>
<dbReference type="Proteomes" id="UP000057158">
    <property type="component" value="Chromosome"/>
</dbReference>
<dbReference type="AlphaFoldDB" id="A0A0M4DCE2"/>
<keyword evidence="6" id="KW-0812">Transmembrane</keyword>
<keyword evidence="6" id="KW-0472">Membrane</keyword>
<name>A0A0M4DCE2_9BACT</name>
<reference evidence="7 8" key="1">
    <citation type="submission" date="2015-07" db="EMBL/GenBank/DDBJ databases">
        <title>Isolation and Genomic Characterization of a Novel Halophilic Metal-Reducing Deltaproteobacterium from the Deep Subsurface.</title>
        <authorList>
            <person name="Badalamenti J.P."/>
            <person name="Summers Z.M."/>
            <person name="Gralnick J.A."/>
            <person name="Bond D.R."/>
        </authorList>
    </citation>
    <scope>NUCLEOTIDE SEQUENCE [LARGE SCALE GENOMIC DNA]</scope>
    <source>
        <strain evidence="7 8">WTL</strain>
    </source>
</reference>
<keyword evidence="6" id="KW-1133">Transmembrane helix</keyword>
<accession>A0A0M4DCE2</accession>
<evidence type="ECO:0000256" key="6">
    <source>
        <dbReference type="SAM" id="Phobius"/>
    </source>
</evidence>
<dbReference type="EMBL" id="CP010802">
    <property type="protein sequence ID" value="ALC18180.1"/>
    <property type="molecule type" value="Genomic_DNA"/>
</dbReference>
<keyword evidence="4" id="KW-0560">Oxidoreductase</keyword>
<keyword evidence="2" id="KW-0285">Flavoprotein</keyword>
<evidence type="ECO:0000313" key="8">
    <source>
        <dbReference type="Proteomes" id="UP000057158"/>
    </source>
</evidence>
<comment type="similarity">
    <text evidence="1">Belongs to the nitronate monooxygenase family. NMO class I subfamily.</text>
</comment>
<dbReference type="RefSeq" id="WP_053552119.1">
    <property type="nucleotide sequence ID" value="NZ_CP010802.1"/>
</dbReference>
<dbReference type="OrthoDB" id="9778912at2"/>
<dbReference type="CDD" id="cd04730">
    <property type="entry name" value="NPD_like"/>
    <property type="match status" value="1"/>
</dbReference>
<keyword evidence="8" id="KW-1185">Reference proteome</keyword>
<evidence type="ECO:0000256" key="4">
    <source>
        <dbReference type="ARBA" id="ARBA00023002"/>
    </source>
</evidence>
<keyword evidence="5" id="KW-0503">Monooxygenase</keyword>